<dbReference type="CDD" id="cd16922">
    <property type="entry name" value="HATPase_EvgS-ArcB-TorS-like"/>
    <property type="match status" value="1"/>
</dbReference>
<dbReference type="SUPFAM" id="SSF47384">
    <property type="entry name" value="Homodimeric domain of signal transducing histidine kinase"/>
    <property type="match status" value="1"/>
</dbReference>
<keyword evidence="12" id="KW-0472">Membrane</keyword>
<dbReference type="InterPro" id="IPR004358">
    <property type="entry name" value="Sig_transdc_His_kin-like_C"/>
</dbReference>
<keyword evidence="12" id="KW-0812">Transmembrane</keyword>
<dbReference type="InterPro" id="IPR035965">
    <property type="entry name" value="PAS-like_dom_sf"/>
</dbReference>
<sequence length="916" mass="101529">MNSRPDSPVPLSPHWKGMFVGVVVLVATIVVSAVLHFRAMHALQAEVQDKLMRTAMAIAAQIDGDAHRTFTETAQESTPAYAAALKPLADALYWKQDGRPLRTDYRYIYTCIMKENGDIFFVLDPTPPGQLRPDGVEEKSHIMQPYPGASKELLLTLRTGQPQADREPYSDQWGTFVSGYAPFYDSAGKQVGAVGVDWQAETYAARLSGIRRAWYLQMFLCLVSGFLSGVGTGMALVRRERAEAARRHAIEEERRNRERWQIMVETLPKPAVHLQGDVFWINEPLLKSLGYRRDELASLDAWFTRLFGERATEARANYEADREGGFLRSRELNLRTAGGEMRCYEVASHAYKPGEVWLLEDITERKAFQTSLIAAREEAEAAVQAKSAFLATVSHEIRTPMNGVIGMTNLLLESPLESHQREMAETIRNSGEALVVVINDILDYSKIEAGGMEIESEPFDLRACVEDCLDLFAGLATEKRLQLLYTLPWDAPGIIHGDRLRVRQVLCNLIGNAIKFTERGEIEVRVEFAEGASKKSGERTTLRFLVRDTGIGIRPDRMNRLFRDFSQADVSTARKYGGTGLGLAISRRLVELMGGVISVESTPGEGATFFFTLPALIEPLEYSDADVEAPGSLRGAQALVVSAGAGIDEQIIEPLRRAGVQCVVVATIAQARERLKTDATAEAGSRLGDWNLVLIDAALESGDVAQALCSEVNALAVAQALKTQAVVVSTLLTVVREPARETGVARWSDRPLRAPALWRMLAELIDPKAPAEVSAPARTEPRPVASAAALAQEKPLRILVAEDNQVNRLVARRLFERFGYGIDMVANGHEALRAVQDRIYDVIFIDVQMPELNGYQVTAHIRESLPAERVPWIVALTANARDEDREECLRRGMNDYVSKPINVVDLERALRAVRKK</sequence>
<dbReference type="Proteomes" id="UP000315648">
    <property type="component" value="Unassembled WGS sequence"/>
</dbReference>
<dbReference type="Pfam" id="PF00512">
    <property type="entry name" value="HisKA"/>
    <property type="match status" value="1"/>
</dbReference>
<evidence type="ECO:0000313" key="15">
    <source>
        <dbReference type="EMBL" id="TSJ75870.1"/>
    </source>
</evidence>
<evidence type="ECO:0000256" key="9">
    <source>
        <dbReference type="ARBA" id="ARBA00064003"/>
    </source>
</evidence>
<keyword evidence="4" id="KW-0808">Transferase</keyword>
<dbReference type="Gene3D" id="1.10.287.130">
    <property type="match status" value="1"/>
</dbReference>
<dbReference type="AlphaFoldDB" id="A0A556QGW4"/>
<dbReference type="InterPro" id="IPR005467">
    <property type="entry name" value="His_kinase_dom"/>
</dbReference>
<reference evidence="15 16" key="1">
    <citation type="submission" date="2019-07" db="EMBL/GenBank/DDBJ databases">
        <title>Description of 53C-WASEF.</title>
        <authorList>
            <person name="Pitt A."/>
            <person name="Hahn M.W."/>
        </authorList>
    </citation>
    <scope>NUCLEOTIDE SEQUENCE [LARGE SCALE GENOMIC DNA]</scope>
    <source>
        <strain evidence="15 16">53C-WASEF</strain>
    </source>
</reference>
<comment type="catalytic activity">
    <reaction evidence="1">
        <text>ATP + protein L-histidine = ADP + protein N-phospho-L-histidine.</text>
        <dbReference type="EC" id="2.7.13.3"/>
    </reaction>
</comment>
<keyword evidence="8" id="KW-0902">Two-component regulatory system</keyword>
<evidence type="ECO:0000313" key="16">
    <source>
        <dbReference type="Proteomes" id="UP000315648"/>
    </source>
</evidence>
<dbReference type="PROSITE" id="PS50110">
    <property type="entry name" value="RESPONSE_REGULATORY"/>
    <property type="match status" value="1"/>
</dbReference>
<dbReference type="Gene3D" id="3.30.565.10">
    <property type="entry name" value="Histidine kinase-like ATPase, C-terminal domain"/>
    <property type="match status" value="1"/>
</dbReference>
<evidence type="ECO:0000256" key="8">
    <source>
        <dbReference type="ARBA" id="ARBA00023012"/>
    </source>
</evidence>
<keyword evidence="6" id="KW-0418">Kinase</keyword>
<dbReference type="EC" id="2.7.13.3" evidence="2"/>
<comment type="caution">
    <text evidence="15">The sequence shown here is derived from an EMBL/GenBank/DDBJ whole genome shotgun (WGS) entry which is preliminary data.</text>
</comment>
<evidence type="ECO:0000256" key="6">
    <source>
        <dbReference type="ARBA" id="ARBA00022777"/>
    </source>
</evidence>
<feature type="modified residue" description="4-aspartylphosphate" evidence="11">
    <location>
        <position position="846"/>
    </location>
</feature>
<feature type="domain" description="Histidine kinase" evidence="13">
    <location>
        <begin position="392"/>
        <end position="617"/>
    </location>
</feature>
<dbReference type="InterPro" id="IPR003594">
    <property type="entry name" value="HATPase_dom"/>
</dbReference>
<evidence type="ECO:0000256" key="1">
    <source>
        <dbReference type="ARBA" id="ARBA00000085"/>
    </source>
</evidence>
<dbReference type="InterPro" id="IPR036890">
    <property type="entry name" value="HATPase_C_sf"/>
</dbReference>
<feature type="domain" description="Response regulatory" evidence="14">
    <location>
        <begin position="797"/>
        <end position="914"/>
    </location>
</feature>
<evidence type="ECO:0000256" key="10">
    <source>
        <dbReference type="ARBA" id="ARBA00068150"/>
    </source>
</evidence>
<evidence type="ECO:0000259" key="13">
    <source>
        <dbReference type="PROSITE" id="PS50109"/>
    </source>
</evidence>
<keyword evidence="16" id="KW-1185">Reference proteome</keyword>
<proteinExistence type="predicted"/>
<dbReference type="Gene3D" id="3.30.450.20">
    <property type="entry name" value="PAS domain"/>
    <property type="match status" value="1"/>
</dbReference>
<dbReference type="InterPro" id="IPR001789">
    <property type="entry name" value="Sig_transdc_resp-reg_receiver"/>
</dbReference>
<gene>
    <name evidence="15" type="ORF">FPL22_16555</name>
</gene>
<dbReference type="PANTHER" id="PTHR45339:SF1">
    <property type="entry name" value="HYBRID SIGNAL TRANSDUCTION HISTIDINE KINASE J"/>
    <property type="match status" value="1"/>
</dbReference>
<dbReference type="RefSeq" id="WP_144354143.1">
    <property type="nucleotide sequence ID" value="NZ_CBCRVV010000004.1"/>
</dbReference>
<dbReference type="SUPFAM" id="SSF55874">
    <property type="entry name" value="ATPase domain of HSP90 chaperone/DNA topoisomerase II/histidine kinase"/>
    <property type="match status" value="1"/>
</dbReference>
<dbReference type="InterPro" id="IPR011006">
    <property type="entry name" value="CheY-like_superfamily"/>
</dbReference>
<feature type="transmembrane region" description="Helical" evidence="12">
    <location>
        <begin position="15"/>
        <end position="35"/>
    </location>
</feature>
<evidence type="ECO:0000256" key="4">
    <source>
        <dbReference type="ARBA" id="ARBA00022679"/>
    </source>
</evidence>
<dbReference type="FunFam" id="1.10.287.130:FF:000002">
    <property type="entry name" value="Two-component osmosensing histidine kinase"/>
    <property type="match status" value="1"/>
</dbReference>
<dbReference type="Gene3D" id="3.40.50.2300">
    <property type="match status" value="1"/>
</dbReference>
<keyword evidence="5" id="KW-0547">Nucleotide-binding</keyword>
<evidence type="ECO:0000256" key="2">
    <source>
        <dbReference type="ARBA" id="ARBA00012438"/>
    </source>
</evidence>
<dbReference type="CDD" id="cd00082">
    <property type="entry name" value="HisKA"/>
    <property type="match status" value="1"/>
</dbReference>
<dbReference type="SMART" id="SM00387">
    <property type="entry name" value="HATPase_c"/>
    <property type="match status" value="1"/>
</dbReference>
<evidence type="ECO:0000256" key="7">
    <source>
        <dbReference type="ARBA" id="ARBA00022840"/>
    </source>
</evidence>
<accession>A0A556QGW4</accession>
<dbReference type="FunFam" id="3.30.565.10:FF:000010">
    <property type="entry name" value="Sensor histidine kinase RcsC"/>
    <property type="match status" value="1"/>
</dbReference>
<dbReference type="CDD" id="cd17546">
    <property type="entry name" value="REC_hyHK_CKI1_RcsC-like"/>
    <property type="match status" value="1"/>
</dbReference>
<dbReference type="GO" id="GO:0005524">
    <property type="term" value="F:ATP binding"/>
    <property type="evidence" value="ECO:0007669"/>
    <property type="project" value="UniProtKB-KW"/>
</dbReference>
<protein>
    <recommendedName>
        <fullName evidence="10">Sensory/regulatory protein RpfC</fullName>
        <ecNumber evidence="2">2.7.13.3</ecNumber>
    </recommendedName>
</protein>
<dbReference type="Pfam" id="PF02518">
    <property type="entry name" value="HATPase_c"/>
    <property type="match status" value="1"/>
</dbReference>
<dbReference type="OrthoDB" id="9815750at2"/>
<dbReference type="SUPFAM" id="SSF52172">
    <property type="entry name" value="CheY-like"/>
    <property type="match status" value="1"/>
</dbReference>
<keyword evidence="12" id="KW-1133">Transmembrane helix</keyword>
<dbReference type="InterPro" id="IPR036097">
    <property type="entry name" value="HisK_dim/P_sf"/>
</dbReference>
<evidence type="ECO:0000256" key="5">
    <source>
        <dbReference type="ARBA" id="ARBA00022741"/>
    </source>
</evidence>
<name>A0A556QGW4_9BACT</name>
<dbReference type="InterPro" id="IPR003661">
    <property type="entry name" value="HisK_dim/P_dom"/>
</dbReference>
<dbReference type="PROSITE" id="PS50109">
    <property type="entry name" value="HIS_KIN"/>
    <property type="match status" value="1"/>
</dbReference>
<dbReference type="SMART" id="SM00388">
    <property type="entry name" value="HisKA"/>
    <property type="match status" value="1"/>
</dbReference>
<organism evidence="15 16">
    <name type="scientific">Rariglobus hedericola</name>
    <dbReference type="NCBI Taxonomy" id="2597822"/>
    <lineage>
        <taxon>Bacteria</taxon>
        <taxon>Pseudomonadati</taxon>
        <taxon>Verrucomicrobiota</taxon>
        <taxon>Opitutia</taxon>
        <taxon>Opitutales</taxon>
        <taxon>Opitutaceae</taxon>
        <taxon>Rariglobus</taxon>
    </lineage>
</organism>
<dbReference type="PRINTS" id="PR00344">
    <property type="entry name" value="BCTRLSENSOR"/>
</dbReference>
<feature type="transmembrane region" description="Helical" evidence="12">
    <location>
        <begin position="214"/>
        <end position="237"/>
    </location>
</feature>
<keyword evidence="3 11" id="KW-0597">Phosphoprotein</keyword>
<dbReference type="SMART" id="SM00448">
    <property type="entry name" value="REC"/>
    <property type="match status" value="1"/>
</dbReference>
<dbReference type="EMBL" id="VMBG01000003">
    <property type="protein sequence ID" value="TSJ75870.1"/>
    <property type="molecule type" value="Genomic_DNA"/>
</dbReference>
<keyword evidence="7" id="KW-0067">ATP-binding</keyword>
<evidence type="ECO:0000256" key="3">
    <source>
        <dbReference type="ARBA" id="ARBA00022553"/>
    </source>
</evidence>
<dbReference type="Pfam" id="PF00072">
    <property type="entry name" value="Response_reg"/>
    <property type="match status" value="1"/>
</dbReference>
<evidence type="ECO:0000256" key="11">
    <source>
        <dbReference type="PROSITE-ProRule" id="PRU00169"/>
    </source>
</evidence>
<dbReference type="GO" id="GO:0000155">
    <property type="term" value="F:phosphorelay sensor kinase activity"/>
    <property type="evidence" value="ECO:0007669"/>
    <property type="project" value="InterPro"/>
</dbReference>
<dbReference type="SUPFAM" id="SSF55785">
    <property type="entry name" value="PYP-like sensor domain (PAS domain)"/>
    <property type="match status" value="1"/>
</dbReference>
<evidence type="ECO:0000259" key="14">
    <source>
        <dbReference type="PROSITE" id="PS50110"/>
    </source>
</evidence>
<dbReference type="PANTHER" id="PTHR45339">
    <property type="entry name" value="HYBRID SIGNAL TRANSDUCTION HISTIDINE KINASE J"/>
    <property type="match status" value="1"/>
</dbReference>
<evidence type="ECO:0000256" key="12">
    <source>
        <dbReference type="SAM" id="Phobius"/>
    </source>
</evidence>
<comment type="subunit">
    <text evidence="9">At low DSF concentrations, interacts with RpfF.</text>
</comment>